<keyword evidence="6" id="KW-0106">Calcium</keyword>
<dbReference type="Pfam" id="PF02666">
    <property type="entry name" value="PS_Dcarbxylase"/>
    <property type="match status" value="1"/>
</dbReference>
<dbReference type="EMBL" id="CAJVPK010000206">
    <property type="protein sequence ID" value="CAG8474160.1"/>
    <property type="molecule type" value="Genomic_DNA"/>
</dbReference>
<proteinExistence type="predicted"/>
<comment type="pathway">
    <text evidence="2">Lipid metabolism.</text>
</comment>
<dbReference type="InterPro" id="IPR003817">
    <property type="entry name" value="PS_Dcarbxylase"/>
</dbReference>
<dbReference type="SUPFAM" id="SSF49562">
    <property type="entry name" value="C2 domain (Calcium/lipid-binding domain, CaLB)"/>
    <property type="match status" value="2"/>
</dbReference>
<comment type="caution">
    <text evidence="15">The sequence shown here is derived from an EMBL/GenBank/DDBJ whole genome shotgun (WGS) entry which is preliminary data.</text>
</comment>
<feature type="domain" description="C2" evidence="13">
    <location>
        <begin position="1"/>
        <end position="100"/>
    </location>
</feature>
<dbReference type="EC" id="4.1.1.65" evidence="3"/>
<dbReference type="PROSITE" id="PS00018">
    <property type="entry name" value="EF_HAND_1"/>
    <property type="match status" value="1"/>
</dbReference>
<dbReference type="Proteomes" id="UP000789706">
    <property type="component" value="Unassembled WGS sequence"/>
</dbReference>
<dbReference type="OrthoDB" id="5973539at2759"/>
<reference evidence="15" key="1">
    <citation type="submission" date="2021-06" db="EMBL/GenBank/DDBJ databases">
        <authorList>
            <person name="Kallberg Y."/>
            <person name="Tangrot J."/>
            <person name="Rosling A."/>
        </authorList>
    </citation>
    <scope>NUCLEOTIDE SEQUENCE</scope>
    <source>
        <strain evidence="15">AZ414A</strain>
    </source>
</reference>
<keyword evidence="5" id="KW-0210">Decarboxylase</keyword>
<dbReference type="InterPro" id="IPR011992">
    <property type="entry name" value="EF-hand-dom_pair"/>
</dbReference>
<evidence type="ECO:0000259" key="14">
    <source>
        <dbReference type="PROSITE" id="PS50222"/>
    </source>
</evidence>
<dbReference type="GO" id="GO:0004609">
    <property type="term" value="F:phosphatidylserine decarboxylase activity"/>
    <property type="evidence" value="ECO:0007669"/>
    <property type="project" value="UniProtKB-EC"/>
</dbReference>
<dbReference type="InterPro" id="IPR033177">
    <property type="entry name" value="PSD-B"/>
</dbReference>
<dbReference type="AlphaFoldDB" id="A0A9N8W4R3"/>
<dbReference type="InterPro" id="IPR000008">
    <property type="entry name" value="C2_dom"/>
</dbReference>
<dbReference type="NCBIfam" id="TIGR00163">
    <property type="entry name" value="PS_decarb"/>
    <property type="match status" value="1"/>
</dbReference>
<evidence type="ECO:0000256" key="2">
    <source>
        <dbReference type="ARBA" id="ARBA00005189"/>
    </source>
</evidence>
<keyword evidence="11" id="KW-0670">Pyruvate</keyword>
<comment type="pathway">
    <text evidence="12">Phospholipid metabolism; phosphatidylethanolamine biosynthesis.</text>
</comment>
<keyword evidence="8" id="KW-0594">Phospholipid biosynthesis</keyword>
<sequence>METLEDGPLKVQKIRMYPNQEQKEKLLRWMGDETFSTQVINKNLNPEWNASFDYKIDPKNPCNELRFICWDKDIFGNDYMGETTINLLNFWESNEIGYYNETNKPQQFPLVSARKSEEVSGQILIKIGLIDNQNKFLDEREWNSIWSQMNNLHIKEDSTNIANSNDIASIDNAMKHHKKSPSIAKLNEVIGVIFLEVVKAKDLPPEKDVTKLGFDMDPFVVVSFSKKTFRTQVISHDLNPVWNEKLHFPILKSEEKYSIKFTVYDWDKFSDNDLVASKYLSVKPLIDKAEQKYEHKYKLLDANDEMIEEALDLEVHSKRKDQQSKLYVRIKFIPYEQLRTQFWMALAKIYDTDENGVMNFLEIETMLNSIGSSLTVETISTFFTRFGKNPHKDELQFEELVQCLENHLREHKEHKSANYDGEEADDEHLIYLKECPICHGPDLSQLSETDIVTHVAICASHDLGKVSNIITGDFVTESQAQRKWVTKVITKVGFGGYKVGGNNANIIVQDRLTGHLVEEKMAAYVRLGIPKNLLQNLSVKQGKKFDKPSSAGDIVPFIKFHNLNKDEILDPLDSFKNFNEFFYRKLKPSARLCDSPQDPHVLVSPADCRMMAFPTIDFATQIWIKGQNFSVARLLDDEEAAKDFEGGSLGIFRLAPQDYHRYHFPVEGELSEPHGIKGAFYTVNPMAIRSELDVYGENKRVVSYINSPQFGKVAYICVGAMMVGSIVLTSKPQNYIRRLEEHGYFAFGGSTVVLLFQKGRMLWDEDILANSTTCLETLVRVGMHVGKSTVHHQ</sequence>
<dbReference type="InterPro" id="IPR002048">
    <property type="entry name" value="EF_hand_dom"/>
</dbReference>
<keyword evidence="4" id="KW-0444">Lipid biosynthesis</keyword>
<evidence type="ECO:0000313" key="15">
    <source>
        <dbReference type="EMBL" id="CAG8474160.1"/>
    </source>
</evidence>
<dbReference type="PROSITE" id="PS50222">
    <property type="entry name" value="EF_HAND_2"/>
    <property type="match status" value="1"/>
</dbReference>
<evidence type="ECO:0000256" key="10">
    <source>
        <dbReference type="ARBA" id="ARBA00023264"/>
    </source>
</evidence>
<dbReference type="Gene3D" id="1.10.238.10">
    <property type="entry name" value="EF-hand"/>
    <property type="match status" value="1"/>
</dbReference>
<keyword evidence="7" id="KW-0443">Lipid metabolism</keyword>
<evidence type="ECO:0000256" key="7">
    <source>
        <dbReference type="ARBA" id="ARBA00023098"/>
    </source>
</evidence>
<evidence type="ECO:0000313" key="16">
    <source>
        <dbReference type="Proteomes" id="UP000789706"/>
    </source>
</evidence>
<dbReference type="SUPFAM" id="SSF47473">
    <property type="entry name" value="EF-hand"/>
    <property type="match status" value="1"/>
</dbReference>
<gene>
    <name evidence="15" type="ORF">DEBURN_LOCUS3309</name>
</gene>
<dbReference type="Pfam" id="PF00168">
    <property type="entry name" value="C2"/>
    <property type="match status" value="2"/>
</dbReference>
<dbReference type="GO" id="GO:0046474">
    <property type="term" value="P:glycerophospholipid biosynthetic process"/>
    <property type="evidence" value="ECO:0007669"/>
    <property type="project" value="UniProtKB-ARBA"/>
</dbReference>
<evidence type="ECO:0000256" key="9">
    <source>
        <dbReference type="ARBA" id="ARBA00023239"/>
    </source>
</evidence>
<accession>A0A9N8W4R3</accession>
<dbReference type="InterPro" id="IPR018247">
    <property type="entry name" value="EF_Hand_1_Ca_BS"/>
</dbReference>
<dbReference type="PROSITE" id="PS50004">
    <property type="entry name" value="C2"/>
    <property type="match status" value="2"/>
</dbReference>
<evidence type="ECO:0000256" key="5">
    <source>
        <dbReference type="ARBA" id="ARBA00022793"/>
    </source>
</evidence>
<evidence type="ECO:0000256" key="3">
    <source>
        <dbReference type="ARBA" id="ARBA00012243"/>
    </source>
</evidence>
<name>A0A9N8W4R3_9GLOM</name>
<evidence type="ECO:0000256" key="12">
    <source>
        <dbReference type="ARBA" id="ARBA00024326"/>
    </source>
</evidence>
<dbReference type="Gene3D" id="2.60.40.150">
    <property type="entry name" value="C2 domain"/>
    <property type="match status" value="2"/>
</dbReference>
<dbReference type="SMART" id="SM00239">
    <property type="entry name" value="C2"/>
    <property type="match status" value="2"/>
</dbReference>
<dbReference type="InterPro" id="IPR035892">
    <property type="entry name" value="C2_domain_sf"/>
</dbReference>
<evidence type="ECO:0000256" key="4">
    <source>
        <dbReference type="ARBA" id="ARBA00022516"/>
    </source>
</evidence>
<dbReference type="GO" id="GO:0005509">
    <property type="term" value="F:calcium ion binding"/>
    <property type="evidence" value="ECO:0007669"/>
    <property type="project" value="InterPro"/>
</dbReference>
<feature type="domain" description="EF-hand" evidence="14">
    <location>
        <begin position="338"/>
        <end position="373"/>
    </location>
</feature>
<keyword evidence="9" id="KW-0456">Lyase</keyword>
<evidence type="ECO:0000256" key="11">
    <source>
        <dbReference type="ARBA" id="ARBA00023317"/>
    </source>
</evidence>
<evidence type="ECO:0000256" key="6">
    <source>
        <dbReference type="ARBA" id="ARBA00022837"/>
    </source>
</evidence>
<dbReference type="PANTHER" id="PTHR10067:SF17">
    <property type="entry name" value="PHOSPHATIDYLSERINE DECARBOXYLASE PROENZYME 2"/>
    <property type="match status" value="1"/>
</dbReference>
<keyword evidence="10" id="KW-1208">Phospholipid metabolism</keyword>
<comment type="cofactor">
    <cofactor evidence="1">
        <name>pyruvate</name>
        <dbReference type="ChEBI" id="CHEBI:15361"/>
    </cofactor>
</comment>
<protein>
    <recommendedName>
        <fullName evidence="3">phosphatidylserine decarboxylase</fullName>
        <ecNumber evidence="3">4.1.1.65</ecNumber>
    </recommendedName>
</protein>
<dbReference type="PANTHER" id="PTHR10067">
    <property type="entry name" value="PHOSPHATIDYLSERINE DECARBOXYLASE"/>
    <property type="match status" value="1"/>
</dbReference>
<feature type="domain" description="C2" evidence="13">
    <location>
        <begin position="173"/>
        <end position="297"/>
    </location>
</feature>
<organism evidence="15 16">
    <name type="scientific">Diversispora eburnea</name>
    <dbReference type="NCBI Taxonomy" id="1213867"/>
    <lineage>
        <taxon>Eukaryota</taxon>
        <taxon>Fungi</taxon>
        <taxon>Fungi incertae sedis</taxon>
        <taxon>Mucoromycota</taxon>
        <taxon>Glomeromycotina</taxon>
        <taxon>Glomeromycetes</taxon>
        <taxon>Diversisporales</taxon>
        <taxon>Diversisporaceae</taxon>
        <taxon>Diversispora</taxon>
    </lineage>
</organism>
<evidence type="ECO:0000256" key="1">
    <source>
        <dbReference type="ARBA" id="ARBA00001928"/>
    </source>
</evidence>
<keyword evidence="16" id="KW-1185">Reference proteome</keyword>
<evidence type="ECO:0000256" key="8">
    <source>
        <dbReference type="ARBA" id="ARBA00023209"/>
    </source>
</evidence>
<evidence type="ECO:0000259" key="13">
    <source>
        <dbReference type="PROSITE" id="PS50004"/>
    </source>
</evidence>